<reference evidence="2 3" key="1">
    <citation type="journal article" date="2012" name="Genome Biol.">
        <title>Genome and low-iron response of an oceanic diatom adapted to chronic iron limitation.</title>
        <authorList>
            <person name="Lommer M."/>
            <person name="Specht M."/>
            <person name="Roy A.S."/>
            <person name="Kraemer L."/>
            <person name="Andreson R."/>
            <person name="Gutowska M.A."/>
            <person name="Wolf J."/>
            <person name="Bergner S.V."/>
            <person name="Schilhabel M.B."/>
            <person name="Klostermeier U.C."/>
            <person name="Beiko R.G."/>
            <person name="Rosenstiel P."/>
            <person name="Hippler M."/>
            <person name="Laroche J."/>
        </authorList>
    </citation>
    <scope>NUCLEOTIDE SEQUENCE [LARGE SCALE GENOMIC DNA]</scope>
    <source>
        <strain evidence="2 3">CCMP1005</strain>
    </source>
</reference>
<dbReference type="eggNOG" id="ENOG502SWS8">
    <property type="taxonomic scope" value="Eukaryota"/>
</dbReference>
<dbReference type="InterPro" id="IPR011990">
    <property type="entry name" value="TPR-like_helical_dom_sf"/>
</dbReference>
<keyword evidence="3" id="KW-1185">Reference proteome</keyword>
<dbReference type="Gene3D" id="1.25.40.10">
    <property type="entry name" value="Tetratricopeptide repeat domain"/>
    <property type="match status" value="1"/>
</dbReference>
<evidence type="ECO:0000256" key="1">
    <source>
        <dbReference type="SAM" id="MobiDB-lite"/>
    </source>
</evidence>
<proteinExistence type="predicted"/>
<dbReference type="EMBL" id="AGNL01012025">
    <property type="protein sequence ID" value="EJK68109.1"/>
    <property type="molecule type" value="Genomic_DNA"/>
</dbReference>
<feature type="compositionally biased region" description="Low complexity" evidence="1">
    <location>
        <begin position="71"/>
        <end position="83"/>
    </location>
</feature>
<dbReference type="OrthoDB" id="45780at2759"/>
<name>K0ST24_THAOC</name>
<dbReference type="OMA" id="KEARSCC"/>
<feature type="region of interest" description="Disordered" evidence="1">
    <location>
        <begin position="59"/>
        <end position="89"/>
    </location>
</feature>
<evidence type="ECO:0000313" key="2">
    <source>
        <dbReference type="EMBL" id="EJK68109.1"/>
    </source>
</evidence>
<dbReference type="AlphaFoldDB" id="K0ST24"/>
<dbReference type="SUPFAM" id="SSF48452">
    <property type="entry name" value="TPR-like"/>
    <property type="match status" value="1"/>
</dbReference>
<gene>
    <name evidence="2" type="ORF">THAOC_10744</name>
</gene>
<dbReference type="Proteomes" id="UP000266841">
    <property type="component" value="Unassembled WGS sequence"/>
</dbReference>
<comment type="caution">
    <text evidence="2">The sequence shown here is derived from an EMBL/GenBank/DDBJ whole genome shotgun (WGS) entry which is preliminary data.</text>
</comment>
<sequence>MPRSRCRTCNHVQSTGRSDDVRLTNSCNGVRSSLWSGCNCPSFGSVRQWVQIRCAQPNTPGGVTHRHRPSLRSASGSSVSLRLGESPQEEQPLNQIFQKAVVLQRSGDREGALDEYTRFLRVAISNDVDPELFAEVYANVGAIYAMQSKGEADKGARAKLRDRAKSAFQEAVRHRPSLGSAWCNLALLLLAEGKDMGGHADPSSIIKEARSCCERALAIDNDVEQSRELAYRLIRDIDNLTKKR</sequence>
<evidence type="ECO:0000313" key="3">
    <source>
        <dbReference type="Proteomes" id="UP000266841"/>
    </source>
</evidence>
<organism evidence="2 3">
    <name type="scientific">Thalassiosira oceanica</name>
    <name type="common">Marine diatom</name>
    <dbReference type="NCBI Taxonomy" id="159749"/>
    <lineage>
        <taxon>Eukaryota</taxon>
        <taxon>Sar</taxon>
        <taxon>Stramenopiles</taxon>
        <taxon>Ochrophyta</taxon>
        <taxon>Bacillariophyta</taxon>
        <taxon>Coscinodiscophyceae</taxon>
        <taxon>Thalassiosirophycidae</taxon>
        <taxon>Thalassiosirales</taxon>
        <taxon>Thalassiosiraceae</taxon>
        <taxon>Thalassiosira</taxon>
    </lineage>
</organism>
<accession>K0ST24</accession>
<protein>
    <submittedName>
        <fullName evidence="2">Uncharacterized protein</fullName>
    </submittedName>
</protein>